<evidence type="ECO:0000256" key="1">
    <source>
        <dbReference type="SAM" id="MobiDB-lite"/>
    </source>
</evidence>
<evidence type="ECO:0000313" key="2">
    <source>
        <dbReference type="EMBL" id="KAK8838856.1"/>
    </source>
</evidence>
<dbReference type="EMBL" id="JAPFFF010000054">
    <property type="protein sequence ID" value="KAK8838856.1"/>
    <property type="molecule type" value="Genomic_DNA"/>
</dbReference>
<comment type="caution">
    <text evidence="2">The sequence shown here is derived from an EMBL/GenBank/DDBJ whole genome shotgun (WGS) entry which is preliminary data.</text>
</comment>
<accession>A0ABR2GY96</accession>
<gene>
    <name evidence="2" type="ORF">M9Y10_032898</name>
</gene>
<feature type="compositionally biased region" description="Low complexity" evidence="1">
    <location>
        <begin position="314"/>
        <end position="338"/>
    </location>
</feature>
<reference evidence="2 3" key="1">
    <citation type="submission" date="2024-04" db="EMBL/GenBank/DDBJ databases">
        <title>Tritrichomonas musculus Genome.</title>
        <authorList>
            <person name="Alves-Ferreira E."/>
            <person name="Grigg M."/>
            <person name="Lorenzi H."/>
            <person name="Galac M."/>
        </authorList>
    </citation>
    <scope>NUCLEOTIDE SEQUENCE [LARGE SCALE GENOMIC DNA]</scope>
    <source>
        <strain evidence="2 3">EAF2021</strain>
    </source>
</reference>
<feature type="region of interest" description="Disordered" evidence="1">
    <location>
        <begin position="299"/>
        <end position="346"/>
    </location>
</feature>
<evidence type="ECO:0000313" key="3">
    <source>
        <dbReference type="Proteomes" id="UP001470230"/>
    </source>
</evidence>
<name>A0ABR2GY96_9EUKA</name>
<dbReference type="Proteomes" id="UP001470230">
    <property type="component" value="Unassembled WGS sequence"/>
</dbReference>
<organism evidence="2 3">
    <name type="scientific">Tritrichomonas musculus</name>
    <dbReference type="NCBI Taxonomy" id="1915356"/>
    <lineage>
        <taxon>Eukaryota</taxon>
        <taxon>Metamonada</taxon>
        <taxon>Parabasalia</taxon>
        <taxon>Tritrichomonadida</taxon>
        <taxon>Tritrichomonadidae</taxon>
        <taxon>Tritrichomonas</taxon>
    </lineage>
</organism>
<sequence>MQNYVLDDFQKGIDAEADNNTCYDKPDKKQKHPHYEHRTTKMLKKNNEFSVKKFQKIRHVNNEKKLRRAFKRIARRLNHVSRDSMPRGGYDKVCLILVNTIEHHKHDPKIGAMNDGYLFGLYHHRLGFKVFYLHNCIQGNYPKYLQFFLFHTTENLTVYYSGPDACESGQHAIEFKHDKFVTAQQFGHLTARDNNGKCKVVFVSDCTSDGSVYDISQVTKLGNPNPSPMLLFHTIKSTDPSSKEGRRSHGVFTYYFCKILYDDPSISAKRIVERLNAFMNRFGHSVACESTDPAIMNDPIYDPCPHPPQDPVVEALNAESSSDSANDNSNSSDYSAEEPNSFSGEL</sequence>
<keyword evidence="3" id="KW-1185">Reference proteome</keyword>
<protein>
    <submittedName>
        <fullName evidence="2">Uncharacterized protein</fullName>
    </submittedName>
</protein>
<proteinExistence type="predicted"/>